<proteinExistence type="predicted"/>
<comment type="caution">
    <text evidence="2">The sequence shown here is derived from an EMBL/GenBank/DDBJ whole genome shotgun (WGS) entry which is preliminary data.</text>
</comment>
<evidence type="ECO:0000313" key="2">
    <source>
        <dbReference type="EMBL" id="MED7827142.1"/>
    </source>
</evidence>
<feature type="region of interest" description="Disordered" evidence="1">
    <location>
        <begin position="160"/>
        <end position="180"/>
    </location>
</feature>
<dbReference type="Gene3D" id="3.20.20.80">
    <property type="entry name" value="Glycosidases"/>
    <property type="match status" value="1"/>
</dbReference>
<evidence type="ECO:0008006" key="4">
    <source>
        <dbReference type="Google" id="ProtNLM"/>
    </source>
</evidence>
<name>A0ABU7FSS6_9ACTN</name>
<evidence type="ECO:0000256" key="1">
    <source>
        <dbReference type="SAM" id="MobiDB-lite"/>
    </source>
</evidence>
<dbReference type="EMBL" id="JAYWVC010000207">
    <property type="protein sequence ID" value="MED7827142.1"/>
    <property type="molecule type" value="Genomic_DNA"/>
</dbReference>
<dbReference type="PANTHER" id="PTHR47786:SF2">
    <property type="entry name" value="GLYCOSYL HYDROLASE FAMILY 13 CATALYTIC DOMAIN-CONTAINING PROTEIN"/>
    <property type="match status" value="1"/>
</dbReference>
<accession>A0ABU7FSS6</accession>
<organism evidence="2 3">
    <name type="scientific">Streptomyces chiangmaiensis</name>
    <dbReference type="NCBI Taxonomy" id="766497"/>
    <lineage>
        <taxon>Bacteria</taxon>
        <taxon>Bacillati</taxon>
        <taxon>Actinomycetota</taxon>
        <taxon>Actinomycetes</taxon>
        <taxon>Kitasatosporales</taxon>
        <taxon>Streptomycetaceae</taxon>
        <taxon>Streptomyces</taxon>
    </lineage>
</organism>
<gene>
    <name evidence="2" type="ORF">VXC91_35805</name>
</gene>
<reference evidence="2" key="1">
    <citation type="submission" date="2024-01" db="EMBL/GenBank/DDBJ databases">
        <title>First draft genome sequence data of TA4-1, the type strain of Gram-positive actinobacterium Streptomyces chiangmaiensis.</title>
        <authorList>
            <person name="Yasawong M."/>
            <person name="Nantapong N."/>
        </authorList>
    </citation>
    <scope>NUCLEOTIDE SEQUENCE</scope>
    <source>
        <strain evidence="2">TA4-1</strain>
    </source>
</reference>
<evidence type="ECO:0000313" key="3">
    <source>
        <dbReference type="Proteomes" id="UP001333996"/>
    </source>
</evidence>
<keyword evidence="3" id="KW-1185">Reference proteome</keyword>
<protein>
    <recommendedName>
        <fullName evidence="4">Glycosyl hydrolase family 13 catalytic domain-containing protein</fullName>
    </recommendedName>
</protein>
<dbReference type="PANTHER" id="PTHR47786">
    <property type="entry name" value="ALPHA-1,4-GLUCAN:MALTOSE-1-PHOSPHATE MALTOSYLTRANSFERASE"/>
    <property type="match status" value="1"/>
</dbReference>
<dbReference type="RefSeq" id="WP_329511528.1">
    <property type="nucleotide sequence ID" value="NZ_BAAAYZ010000152.1"/>
</dbReference>
<sequence length="208" mass="22850">MIHEINAFVWLGELSARLERPVSLGSVPGEVWDEVARTGVDTVWLMGVWERSPAGLRITLRDDAMLASFRRALPDLTRQDIVGSPYCVRNYVVDERLGGPEGPAAARGQLAARGVRLMLDYVPNHVAPDHPWLTERPGRLVRGTPDDLARAPESFLAAADRCSPAAGTRTSHRGRTWSSSTHSARSCVRLPWTRWSGSATRRTACAAT</sequence>
<dbReference type="Proteomes" id="UP001333996">
    <property type="component" value="Unassembled WGS sequence"/>
</dbReference>
<dbReference type="SUPFAM" id="SSF51445">
    <property type="entry name" value="(Trans)glycosidases"/>
    <property type="match status" value="1"/>
</dbReference>
<dbReference type="InterPro" id="IPR017853">
    <property type="entry name" value="GH"/>
</dbReference>